<reference evidence="1" key="1">
    <citation type="submission" date="2022-11" db="EMBL/GenBank/DDBJ databases">
        <authorList>
            <person name="Petersen C."/>
        </authorList>
    </citation>
    <scope>NUCLEOTIDE SEQUENCE</scope>
    <source>
        <strain evidence="1">IBT 26290</strain>
    </source>
</reference>
<dbReference type="GeneID" id="81426827"/>
<accession>A0A9W9I519</accession>
<dbReference type="EMBL" id="JAPQKN010000003">
    <property type="protein sequence ID" value="KAJ5166745.1"/>
    <property type="molecule type" value="Genomic_DNA"/>
</dbReference>
<dbReference type="RefSeq" id="XP_056543206.1">
    <property type="nucleotide sequence ID" value="XM_056687651.1"/>
</dbReference>
<protein>
    <submittedName>
        <fullName evidence="1">Uncharacterized protein</fullName>
    </submittedName>
</protein>
<comment type="caution">
    <text evidence="1">The sequence shown here is derived from an EMBL/GenBank/DDBJ whole genome shotgun (WGS) entry which is preliminary data.</text>
</comment>
<proteinExistence type="predicted"/>
<name>A0A9W9I519_9EURO</name>
<organism evidence="1 2">
    <name type="scientific">Penicillium canariense</name>
    <dbReference type="NCBI Taxonomy" id="189055"/>
    <lineage>
        <taxon>Eukaryota</taxon>
        <taxon>Fungi</taxon>
        <taxon>Dikarya</taxon>
        <taxon>Ascomycota</taxon>
        <taxon>Pezizomycotina</taxon>
        <taxon>Eurotiomycetes</taxon>
        <taxon>Eurotiomycetidae</taxon>
        <taxon>Eurotiales</taxon>
        <taxon>Aspergillaceae</taxon>
        <taxon>Penicillium</taxon>
    </lineage>
</organism>
<evidence type="ECO:0000313" key="1">
    <source>
        <dbReference type="EMBL" id="KAJ5166745.1"/>
    </source>
</evidence>
<dbReference type="AlphaFoldDB" id="A0A9W9I519"/>
<dbReference type="Proteomes" id="UP001149163">
    <property type="component" value="Unassembled WGS sequence"/>
</dbReference>
<keyword evidence="2" id="KW-1185">Reference proteome</keyword>
<reference evidence="1" key="2">
    <citation type="journal article" date="2023" name="IMA Fungus">
        <title>Comparative genomic study of the Penicillium genus elucidates a diverse pangenome and 15 lateral gene transfer events.</title>
        <authorList>
            <person name="Petersen C."/>
            <person name="Sorensen T."/>
            <person name="Nielsen M.R."/>
            <person name="Sondergaard T.E."/>
            <person name="Sorensen J.L."/>
            <person name="Fitzpatrick D.A."/>
            <person name="Frisvad J.C."/>
            <person name="Nielsen K.L."/>
        </authorList>
    </citation>
    <scope>NUCLEOTIDE SEQUENCE</scope>
    <source>
        <strain evidence="1">IBT 26290</strain>
    </source>
</reference>
<gene>
    <name evidence="1" type="ORF">N7482_005526</name>
</gene>
<evidence type="ECO:0000313" key="2">
    <source>
        <dbReference type="Proteomes" id="UP001149163"/>
    </source>
</evidence>
<sequence length="125" mass="13753">MYHAIDIITGTVPWQDKLQVRGNYWELLHTGPPLGQSGNGKEPILQGSYNGPTPWVIALALSLATGHLALLQLRSGRGRSTPLCTRRGGPNPIQQAENFAAHFIPLTAWPRALELVHANLTRVFR</sequence>